<dbReference type="AlphaFoldDB" id="A0A074LHE3"/>
<keyword evidence="2" id="KW-1185">Reference proteome</keyword>
<protein>
    <recommendedName>
        <fullName evidence="3">Intracellular proteinase inhibitor BsuPI domain-containing protein</fullName>
    </recommendedName>
</protein>
<accession>A0A074LHE3</accession>
<dbReference type="RefSeq" id="WP_038092628.1">
    <property type="nucleotide sequence ID" value="NZ_JMIR01000034.1"/>
</dbReference>
<name>A0A074LHE3_9BACL</name>
<reference evidence="1 2" key="1">
    <citation type="journal article" date="2013" name="Int. J. Syst. Evol. Microbiol.">
        <title>Tumebacillus flagellatus sp. nov., an alpha-amylase/pullulanase-producing bacterium isolated from cassava wastewater.</title>
        <authorList>
            <person name="Wang Q."/>
            <person name="Xie N."/>
            <person name="Qin Y."/>
            <person name="Shen N."/>
            <person name="Zhu J."/>
            <person name="Mi H."/>
            <person name="Huang R."/>
        </authorList>
    </citation>
    <scope>NUCLEOTIDE SEQUENCE [LARGE SCALE GENOMIC DNA]</scope>
    <source>
        <strain evidence="1 2">GST4</strain>
    </source>
</reference>
<sequence length="156" mass="16689">MKPTLCLLFLLLAVPGCSEKSQVSDPAHNQMKQQNGVKLSLTLDKPSYGPQDEIHAHVEAANDSTESVDYIGYSSCDPGISVASLGYTRVKKAGEPDLCAAVVVPKTLPPSQTLALDVVLRPTKPASSGAHTVRAVFQRGQKRDEHVVIDVPFTVP</sequence>
<evidence type="ECO:0000313" key="1">
    <source>
        <dbReference type="EMBL" id="KEO81616.1"/>
    </source>
</evidence>
<dbReference type="STRING" id="1157490.EL26_19770"/>
<gene>
    <name evidence="1" type="ORF">EL26_19770</name>
</gene>
<organism evidence="1 2">
    <name type="scientific">Tumebacillus flagellatus</name>
    <dbReference type="NCBI Taxonomy" id="1157490"/>
    <lineage>
        <taxon>Bacteria</taxon>
        <taxon>Bacillati</taxon>
        <taxon>Bacillota</taxon>
        <taxon>Bacilli</taxon>
        <taxon>Bacillales</taxon>
        <taxon>Alicyclobacillaceae</taxon>
        <taxon>Tumebacillus</taxon>
    </lineage>
</organism>
<evidence type="ECO:0008006" key="3">
    <source>
        <dbReference type="Google" id="ProtNLM"/>
    </source>
</evidence>
<dbReference type="Proteomes" id="UP000027931">
    <property type="component" value="Unassembled WGS sequence"/>
</dbReference>
<proteinExistence type="predicted"/>
<comment type="caution">
    <text evidence="1">The sequence shown here is derived from an EMBL/GenBank/DDBJ whole genome shotgun (WGS) entry which is preliminary data.</text>
</comment>
<dbReference type="OrthoDB" id="9838072at2"/>
<dbReference type="EMBL" id="JMIR01000034">
    <property type="protein sequence ID" value="KEO81616.1"/>
    <property type="molecule type" value="Genomic_DNA"/>
</dbReference>
<evidence type="ECO:0000313" key="2">
    <source>
        <dbReference type="Proteomes" id="UP000027931"/>
    </source>
</evidence>